<dbReference type="GO" id="GO:0016020">
    <property type="term" value="C:membrane"/>
    <property type="evidence" value="ECO:0007669"/>
    <property type="project" value="UniProtKB-SubCell"/>
</dbReference>
<comment type="similarity">
    <text evidence="5">Belongs to the anthrone oxygenase family.</text>
</comment>
<evidence type="ECO:0000256" key="2">
    <source>
        <dbReference type="ARBA" id="ARBA00022692"/>
    </source>
</evidence>
<dbReference type="AlphaFoldDB" id="A0AAJ0D1V9"/>
<evidence type="ECO:0000256" key="1">
    <source>
        <dbReference type="ARBA" id="ARBA00004141"/>
    </source>
</evidence>
<dbReference type="EMBL" id="JASWJB010000003">
    <property type="protein sequence ID" value="KAK2616769.1"/>
    <property type="molecule type" value="Genomic_DNA"/>
</dbReference>
<comment type="subcellular location">
    <subcellularLocation>
        <location evidence="1">Membrane</location>
        <topology evidence="1">Multi-pass membrane protein</topology>
    </subcellularLocation>
</comment>
<evidence type="ECO:0008006" key="9">
    <source>
        <dbReference type="Google" id="ProtNLM"/>
    </source>
</evidence>
<proteinExistence type="inferred from homology"/>
<keyword evidence="4 6" id="KW-0472">Membrane</keyword>
<accession>A0AAJ0D1V9</accession>
<dbReference type="Pfam" id="PF08592">
    <property type="entry name" value="Anthrone_oxy"/>
    <property type="match status" value="1"/>
</dbReference>
<evidence type="ECO:0000256" key="5">
    <source>
        <dbReference type="ARBA" id="ARBA00034313"/>
    </source>
</evidence>
<evidence type="ECO:0000313" key="8">
    <source>
        <dbReference type="Proteomes" id="UP001251528"/>
    </source>
</evidence>
<evidence type="ECO:0000256" key="3">
    <source>
        <dbReference type="ARBA" id="ARBA00022989"/>
    </source>
</evidence>
<keyword evidence="8" id="KW-1185">Reference proteome</keyword>
<evidence type="ECO:0000256" key="4">
    <source>
        <dbReference type="ARBA" id="ARBA00023136"/>
    </source>
</evidence>
<feature type="transmembrane region" description="Helical" evidence="6">
    <location>
        <begin position="51"/>
        <end position="73"/>
    </location>
</feature>
<gene>
    <name evidence="7" type="ORF">QQS21_000381</name>
</gene>
<evidence type="ECO:0000256" key="6">
    <source>
        <dbReference type="SAM" id="Phobius"/>
    </source>
</evidence>
<feature type="transmembrane region" description="Helical" evidence="6">
    <location>
        <begin position="85"/>
        <end position="104"/>
    </location>
</feature>
<dbReference type="PANTHER" id="PTHR35042">
    <property type="entry name" value="ANTHRONE OXYGENASE ENCC"/>
    <property type="match status" value="1"/>
</dbReference>
<dbReference type="Proteomes" id="UP001251528">
    <property type="component" value="Unassembled WGS sequence"/>
</dbReference>
<comment type="caution">
    <text evidence="7">The sequence shown here is derived from an EMBL/GenBank/DDBJ whole genome shotgun (WGS) entry which is preliminary data.</text>
</comment>
<dbReference type="InterPro" id="IPR013901">
    <property type="entry name" value="Anthrone_oxy"/>
</dbReference>
<name>A0AAJ0D1V9_9HYPO</name>
<sequence length="159" mass="16261">MASYSISSTAAIATGLLGSAWMSGAIASISLVGIPVALKTPGSPALIWRGLYSHGVALMPKIAVATALSYSYASYSSRGQSVSRPYLVAAGLVVSIIPFTLLFMSSTNAALMEAASGASSLDGAQISDLIKKWGLLNMVRSLFPLAGGVVAFTGLWSNV</sequence>
<keyword evidence="3 6" id="KW-1133">Transmembrane helix</keyword>
<evidence type="ECO:0000313" key="7">
    <source>
        <dbReference type="EMBL" id="KAK2616769.1"/>
    </source>
</evidence>
<reference evidence="7" key="1">
    <citation type="submission" date="2023-06" db="EMBL/GenBank/DDBJ databases">
        <title>Conoideocrella luteorostrata (Hypocreales: Clavicipitaceae), a potential biocontrol fungus for elongate hemlock scale in United States Christmas tree production areas.</title>
        <authorList>
            <person name="Barrett H."/>
            <person name="Lovett B."/>
            <person name="Macias A.M."/>
            <person name="Stajich J.E."/>
            <person name="Kasson M.T."/>
        </authorList>
    </citation>
    <scope>NUCLEOTIDE SEQUENCE</scope>
    <source>
        <strain evidence="7">ARSEF 14590</strain>
    </source>
</reference>
<protein>
    <recommendedName>
        <fullName evidence="9">DUF1772-domain-containing protein</fullName>
    </recommendedName>
</protein>
<feature type="transmembrane region" description="Helical" evidence="6">
    <location>
        <begin position="138"/>
        <end position="156"/>
    </location>
</feature>
<keyword evidence="2 6" id="KW-0812">Transmembrane</keyword>
<organism evidence="7 8">
    <name type="scientific">Conoideocrella luteorostrata</name>
    <dbReference type="NCBI Taxonomy" id="1105319"/>
    <lineage>
        <taxon>Eukaryota</taxon>
        <taxon>Fungi</taxon>
        <taxon>Dikarya</taxon>
        <taxon>Ascomycota</taxon>
        <taxon>Pezizomycotina</taxon>
        <taxon>Sordariomycetes</taxon>
        <taxon>Hypocreomycetidae</taxon>
        <taxon>Hypocreales</taxon>
        <taxon>Clavicipitaceae</taxon>
        <taxon>Conoideocrella</taxon>
    </lineage>
</organism>
<dbReference type="PANTHER" id="PTHR35042:SF1">
    <property type="entry name" value="DUF1772-DOMAIN-CONTAINING PROTEIN"/>
    <property type="match status" value="1"/>
</dbReference>